<accession>A0A2P2J3F0</accession>
<reference evidence="1" key="1">
    <citation type="submission" date="2018-02" db="EMBL/GenBank/DDBJ databases">
        <title>Rhizophora mucronata_Transcriptome.</title>
        <authorList>
            <person name="Meera S.P."/>
            <person name="Sreeshan A."/>
            <person name="Augustine A."/>
        </authorList>
    </citation>
    <scope>NUCLEOTIDE SEQUENCE</scope>
    <source>
        <tissue evidence="1">Leaf</tissue>
    </source>
</reference>
<organism evidence="1">
    <name type="scientific">Rhizophora mucronata</name>
    <name type="common">Asiatic mangrove</name>
    <dbReference type="NCBI Taxonomy" id="61149"/>
    <lineage>
        <taxon>Eukaryota</taxon>
        <taxon>Viridiplantae</taxon>
        <taxon>Streptophyta</taxon>
        <taxon>Embryophyta</taxon>
        <taxon>Tracheophyta</taxon>
        <taxon>Spermatophyta</taxon>
        <taxon>Magnoliopsida</taxon>
        <taxon>eudicotyledons</taxon>
        <taxon>Gunneridae</taxon>
        <taxon>Pentapetalae</taxon>
        <taxon>rosids</taxon>
        <taxon>fabids</taxon>
        <taxon>Malpighiales</taxon>
        <taxon>Rhizophoraceae</taxon>
        <taxon>Rhizophora</taxon>
    </lineage>
</organism>
<evidence type="ECO:0000313" key="1">
    <source>
        <dbReference type="EMBL" id="MBW88021.1"/>
    </source>
</evidence>
<dbReference type="AlphaFoldDB" id="A0A2P2J3F0"/>
<name>A0A2P2J3F0_RHIMU</name>
<proteinExistence type="predicted"/>
<protein>
    <submittedName>
        <fullName evidence="1">Uncharacterized protein</fullName>
    </submittedName>
</protein>
<sequence>MDRTELSIPPIYELPLLLLLTVLQSNRDVAKLEFGKHNNLIHFRDI</sequence>
<dbReference type="EMBL" id="GGEC01007538">
    <property type="protein sequence ID" value="MBW88021.1"/>
    <property type="molecule type" value="Transcribed_RNA"/>
</dbReference>